<dbReference type="Proteomes" id="UP001558713">
    <property type="component" value="Unassembled WGS sequence"/>
</dbReference>
<reference evidence="1 2" key="1">
    <citation type="submission" date="2024-04" db="EMBL/GenBank/DDBJ databases">
        <title>Genome assembly C_amara_ONT_v2.</title>
        <authorList>
            <person name="Yant L."/>
            <person name="Moore C."/>
            <person name="Slenker M."/>
        </authorList>
    </citation>
    <scope>NUCLEOTIDE SEQUENCE [LARGE SCALE GENOMIC DNA]</scope>
    <source>
        <tissue evidence="1">Leaf</tissue>
    </source>
</reference>
<dbReference type="AlphaFoldDB" id="A0ABD1A695"/>
<sequence length="169" mass="19417">MEEELSKILKNNRTDDITWFCSLTESELDLLISLKKLVIQRAKISGHEELAGKFDLKMLRALGLVLMEYVRKRVHDDASLATSAVYQLRLLDNCNLLKTHVDDTIDVEKILTEICNNNSKRKARKRLVVSLNSYRKDLTVFLAKYLCFPFVFQGGGRTSCCFGVKRTVR</sequence>
<keyword evidence="2" id="KW-1185">Reference proteome</keyword>
<evidence type="ECO:0000313" key="1">
    <source>
        <dbReference type="EMBL" id="KAL1199334.1"/>
    </source>
</evidence>
<gene>
    <name evidence="1" type="ORF">V5N11_015720</name>
</gene>
<accession>A0ABD1A695</accession>
<dbReference type="PANTHER" id="PTHR48237">
    <property type="entry name" value="GAMMA-TUBULIN COMPLEX COMPONENT"/>
    <property type="match status" value="1"/>
</dbReference>
<evidence type="ECO:0000313" key="2">
    <source>
        <dbReference type="Proteomes" id="UP001558713"/>
    </source>
</evidence>
<comment type="caution">
    <text evidence="1">The sequence shown here is derived from an EMBL/GenBank/DDBJ whole genome shotgun (WGS) entry which is preliminary data.</text>
</comment>
<name>A0ABD1A695_CARAN</name>
<organism evidence="1 2">
    <name type="scientific">Cardamine amara subsp. amara</name>
    <dbReference type="NCBI Taxonomy" id="228776"/>
    <lineage>
        <taxon>Eukaryota</taxon>
        <taxon>Viridiplantae</taxon>
        <taxon>Streptophyta</taxon>
        <taxon>Embryophyta</taxon>
        <taxon>Tracheophyta</taxon>
        <taxon>Spermatophyta</taxon>
        <taxon>Magnoliopsida</taxon>
        <taxon>eudicotyledons</taxon>
        <taxon>Gunneridae</taxon>
        <taxon>Pentapetalae</taxon>
        <taxon>rosids</taxon>
        <taxon>malvids</taxon>
        <taxon>Brassicales</taxon>
        <taxon>Brassicaceae</taxon>
        <taxon>Cardamineae</taxon>
        <taxon>Cardamine</taxon>
    </lineage>
</organism>
<proteinExistence type="predicted"/>
<protein>
    <submittedName>
        <fullName evidence="1">Uncharacterized protein</fullName>
    </submittedName>
</protein>
<dbReference type="PANTHER" id="PTHR48237:SF1">
    <property type="entry name" value="SPC97_SPC98 FAMILY OF SPINDLE POLE BODY (SBP) COMPONENT"/>
    <property type="match status" value="1"/>
</dbReference>
<dbReference type="EMBL" id="JBANAX010000647">
    <property type="protein sequence ID" value="KAL1199334.1"/>
    <property type="molecule type" value="Genomic_DNA"/>
</dbReference>